<dbReference type="SUPFAM" id="SSF55874">
    <property type="entry name" value="ATPase domain of HSP90 chaperone/DNA topoisomerase II/histidine kinase"/>
    <property type="match status" value="1"/>
</dbReference>
<feature type="region of interest" description="Disordered" evidence="1">
    <location>
        <begin position="1"/>
        <end position="23"/>
    </location>
</feature>
<evidence type="ECO:0000313" key="3">
    <source>
        <dbReference type="Proteomes" id="UP000185936"/>
    </source>
</evidence>
<accession>A0A1N7H2I9</accession>
<reference evidence="3" key="1">
    <citation type="submission" date="2017-01" db="EMBL/GenBank/DDBJ databases">
        <authorList>
            <person name="Varghese N."/>
            <person name="Submissions S."/>
        </authorList>
    </citation>
    <scope>NUCLEOTIDE SEQUENCE [LARGE SCALE GENOMIC DNA]</scope>
    <source>
        <strain evidence="3">type strain: HArc-</strain>
    </source>
</reference>
<dbReference type="EMBL" id="FTNR01000021">
    <property type="protein sequence ID" value="SIS18908.1"/>
    <property type="molecule type" value="Genomic_DNA"/>
</dbReference>
<evidence type="ECO:0000256" key="1">
    <source>
        <dbReference type="SAM" id="MobiDB-lite"/>
    </source>
</evidence>
<feature type="compositionally biased region" description="Acidic residues" evidence="1">
    <location>
        <begin position="8"/>
        <end position="18"/>
    </location>
</feature>
<sequence>MNTHDNDGAEMSESDESDSTMPTKLAVLDLVGAAYERDPDQIGIDIRVEEAGPVIIVEDDGEGTAPTEFERFFDASAEDVPFYGAEEVHVVTKKDGQVWRASSENPPEYQITEFNSGYWEGGTRVEVVNLDAPDDICERISEAELREYAALDESEWTALVSVNTDENASSVRRLRDL</sequence>
<evidence type="ECO:0008006" key="4">
    <source>
        <dbReference type="Google" id="ProtNLM"/>
    </source>
</evidence>
<gene>
    <name evidence="2" type="ORF">SAMN05421752_12125</name>
</gene>
<keyword evidence="3" id="KW-1185">Reference proteome</keyword>
<name>A0A1N7H2I9_9EURY</name>
<proteinExistence type="predicted"/>
<dbReference type="InterPro" id="IPR036890">
    <property type="entry name" value="HATPase_C_sf"/>
</dbReference>
<protein>
    <recommendedName>
        <fullName evidence="4">Histidine kinase-, DNA gyrase B-, and HSP90-like ATPase</fullName>
    </recommendedName>
</protein>
<evidence type="ECO:0000313" key="2">
    <source>
        <dbReference type="EMBL" id="SIS18908.1"/>
    </source>
</evidence>
<dbReference type="Proteomes" id="UP000185936">
    <property type="component" value="Unassembled WGS sequence"/>
</dbReference>
<dbReference type="AlphaFoldDB" id="A0A1N7H2I9"/>
<organism evidence="2 3">
    <name type="scientific">Natronorubrum thiooxidans</name>
    <dbReference type="NCBI Taxonomy" id="308853"/>
    <lineage>
        <taxon>Archaea</taxon>
        <taxon>Methanobacteriati</taxon>
        <taxon>Methanobacteriota</taxon>
        <taxon>Stenosarchaea group</taxon>
        <taxon>Halobacteria</taxon>
        <taxon>Halobacteriales</taxon>
        <taxon>Natrialbaceae</taxon>
        <taxon>Natronorubrum</taxon>
    </lineage>
</organism>
<dbReference type="RefSeq" id="WP_076610727.1">
    <property type="nucleotide sequence ID" value="NZ_FTNR01000021.1"/>
</dbReference>